<dbReference type="Gene3D" id="2.40.50.40">
    <property type="match status" value="1"/>
</dbReference>
<dbReference type="InterPro" id="IPR051219">
    <property type="entry name" value="Heterochromatin_chromo-domain"/>
</dbReference>
<dbReference type="SMART" id="SM00298">
    <property type="entry name" value="CHROMO"/>
    <property type="match status" value="1"/>
</dbReference>
<dbReference type="PANTHER" id="PTHR22812">
    <property type="entry name" value="CHROMOBOX PROTEIN"/>
    <property type="match status" value="1"/>
</dbReference>
<keyword evidence="3" id="KW-0539">Nucleus</keyword>
<sequence>MSSPKRTVFRGREKAMTQEQLAALAAEAAQHAEQEADMGDDTIPQITSGIIPGIKNNSSDADDAAPAPKRKRGRPTLAPMKIKREDSVVRLDEVEAFQGGSSSQYGTLLGTPELPATSRAAGKAKRKFEQASANDTQKAGVTVISRAQAATKSKNENVDGHAVNSDETEDDPKRQKEFEDDPERQNGSENDGEEESVEGNGAVNDQEVPVQTPRRGRPRKNMTAAEADPPKRRGPGRPSKTQTPTTSSKATRGSIQSKRHRISARLMILQANRGVSADEKRSLRSSGTNADATKKVSSSHTRGVAQVKKTPKKRPIAVRAESEDDEYEVERIVGVEPAKGKKQKKYEVKWKGYPNSENTLEPEENLANCKHLIDAFKKQSKAVKK</sequence>
<accession>T0KH45</accession>
<dbReference type="InterPro" id="IPR023780">
    <property type="entry name" value="Chromo_domain"/>
</dbReference>
<feature type="region of interest" description="Disordered" evidence="4">
    <location>
        <begin position="25"/>
        <end position="83"/>
    </location>
</feature>
<organism evidence="6 7">
    <name type="scientific">Colletotrichum gloeosporioides (strain Cg-14)</name>
    <name type="common">Anthracnose fungus</name>
    <name type="synonym">Glomerella cingulata</name>
    <dbReference type="NCBI Taxonomy" id="1237896"/>
    <lineage>
        <taxon>Eukaryota</taxon>
        <taxon>Fungi</taxon>
        <taxon>Dikarya</taxon>
        <taxon>Ascomycota</taxon>
        <taxon>Pezizomycotina</taxon>
        <taxon>Sordariomycetes</taxon>
        <taxon>Hypocreomycetidae</taxon>
        <taxon>Glomerellales</taxon>
        <taxon>Glomerellaceae</taxon>
        <taxon>Colletotrichum</taxon>
        <taxon>Colletotrichum gloeosporioides species complex</taxon>
    </lineage>
</organism>
<dbReference type="GO" id="GO:0005634">
    <property type="term" value="C:nucleus"/>
    <property type="evidence" value="ECO:0007669"/>
    <property type="project" value="UniProtKB-SubCell"/>
</dbReference>
<dbReference type="InterPro" id="IPR016197">
    <property type="entry name" value="Chromo-like_dom_sf"/>
</dbReference>
<evidence type="ECO:0000256" key="4">
    <source>
        <dbReference type="SAM" id="MobiDB-lite"/>
    </source>
</evidence>
<dbReference type="PROSITE" id="PS50013">
    <property type="entry name" value="CHROMO_2"/>
    <property type="match status" value="1"/>
</dbReference>
<name>T0KH45_COLGC</name>
<dbReference type="Pfam" id="PF00385">
    <property type="entry name" value="Chromo"/>
    <property type="match status" value="1"/>
</dbReference>
<feature type="region of interest" description="Disordered" evidence="4">
    <location>
        <begin position="98"/>
        <end position="319"/>
    </location>
</feature>
<dbReference type="Proteomes" id="UP000015530">
    <property type="component" value="Unassembled WGS sequence"/>
</dbReference>
<dbReference type="EMBL" id="AMYD01001048">
    <property type="protein sequence ID" value="EQB54807.1"/>
    <property type="molecule type" value="Genomic_DNA"/>
</dbReference>
<dbReference type="OMA" id="LMILQAN"/>
<dbReference type="SUPFAM" id="SSF54160">
    <property type="entry name" value="Chromo domain-like"/>
    <property type="match status" value="1"/>
</dbReference>
<dbReference type="HOGENOM" id="CLU_717644_0_0_1"/>
<comment type="caution">
    <text evidence="6">The sequence shown here is derived from an EMBL/GenBank/DDBJ whole genome shotgun (WGS) entry which is preliminary data.</text>
</comment>
<feature type="domain" description="Chromo" evidence="5">
    <location>
        <begin position="327"/>
        <end position="385"/>
    </location>
</feature>
<dbReference type="STRING" id="1237896.T0KH45"/>
<feature type="compositionally biased region" description="Low complexity" evidence="4">
    <location>
        <begin position="55"/>
        <end position="67"/>
    </location>
</feature>
<feature type="compositionally biased region" description="Low complexity" evidence="4">
    <location>
        <begin position="236"/>
        <end position="251"/>
    </location>
</feature>
<comment type="subcellular location">
    <subcellularLocation>
        <location evidence="1">Nucleus</location>
    </subcellularLocation>
</comment>
<dbReference type="InterPro" id="IPR000953">
    <property type="entry name" value="Chromo/chromo_shadow_dom"/>
</dbReference>
<dbReference type="eggNOG" id="KOG1911">
    <property type="taxonomic scope" value="Eukaryota"/>
</dbReference>
<evidence type="ECO:0000256" key="2">
    <source>
        <dbReference type="ARBA" id="ARBA00011353"/>
    </source>
</evidence>
<comment type="subunit">
    <text evidence="2">Component of the NuA4 histone acetyltransferase complex.</text>
</comment>
<dbReference type="OrthoDB" id="433924at2759"/>
<proteinExistence type="predicted"/>
<evidence type="ECO:0000256" key="1">
    <source>
        <dbReference type="ARBA" id="ARBA00004123"/>
    </source>
</evidence>
<dbReference type="GO" id="GO:0006338">
    <property type="term" value="P:chromatin remodeling"/>
    <property type="evidence" value="ECO:0007669"/>
    <property type="project" value="UniProtKB-ARBA"/>
</dbReference>
<dbReference type="CDD" id="cd00024">
    <property type="entry name" value="CD_CSD"/>
    <property type="match status" value="1"/>
</dbReference>
<evidence type="ECO:0000259" key="5">
    <source>
        <dbReference type="PROSITE" id="PS50013"/>
    </source>
</evidence>
<evidence type="ECO:0000313" key="6">
    <source>
        <dbReference type="EMBL" id="EQB54807.1"/>
    </source>
</evidence>
<feature type="compositionally biased region" description="Polar residues" evidence="4">
    <location>
        <begin position="284"/>
        <end position="301"/>
    </location>
</feature>
<evidence type="ECO:0000313" key="7">
    <source>
        <dbReference type="Proteomes" id="UP000015530"/>
    </source>
</evidence>
<protein>
    <recommendedName>
        <fullName evidence="5">Chromo domain-containing protein</fullName>
    </recommendedName>
</protein>
<gene>
    <name evidence="6" type="ORF">CGLO_05299</name>
</gene>
<dbReference type="AlphaFoldDB" id="T0KH45"/>
<reference evidence="7" key="1">
    <citation type="journal article" date="2013" name="Mol. Plant Microbe Interact.">
        <title>Global aspects of pacC regulation of pathogenicity genes in Colletotrichum gloeosporioides as revealed by transcriptome analysis.</title>
        <authorList>
            <person name="Alkan N."/>
            <person name="Meng X."/>
            <person name="Friedlander G."/>
            <person name="Reuveni E."/>
            <person name="Sukno S."/>
            <person name="Sherman A."/>
            <person name="Thon M."/>
            <person name="Fluhr R."/>
            <person name="Prusky D."/>
        </authorList>
    </citation>
    <scope>NUCLEOTIDE SEQUENCE [LARGE SCALE GENOMIC DNA]</scope>
    <source>
        <strain evidence="7">Cg-14</strain>
    </source>
</reference>
<evidence type="ECO:0000256" key="3">
    <source>
        <dbReference type="ARBA" id="ARBA00023242"/>
    </source>
</evidence>